<dbReference type="PANTHER" id="PTHR11727:SF7">
    <property type="entry name" value="DIMETHYLADENOSINE TRANSFERASE-RELATED"/>
    <property type="match status" value="1"/>
</dbReference>
<dbReference type="InterPro" id="IPR020596">
    <property type="entry name" value="rRNA_Ade_Mease_Trfase_CS"/>
</dbReference>
<evidence type="ECO:0000313" key="9">
    <source>
        <dbReference type="EMBL" id="MDF2953127.1"/>
    </source>
</evidence>
<dbReference type="Gene3D" id="3.40.50.150">
    <property type="entry name" value="Vaccinia Virus protein VP39"/>
    <property type="match status" value="1"/>
</dbReference>
<evidence type="ECO:0000256" key="4">
    <source>
        <dbReference type="ARBA" id="ARBA00022679"/>
    </source>
</evidence>
<keyword evidence="6 7" id="KW-0694">RNA-binding</keyword>
<organism evidence="9 10">
    <name type="scientific">Candidatus Thermodesulfobacterium syntrophicum</name>
    <dbReference type="NCBI Taxonomy" id="3060442"/>
    <lineage>
        <taxon>Bacteria</taxon>
        <taxon>Pseudomonadati</taxon>
        <taxon>Thermodesulfobacteriota</taxon>
        <taxon>Thermodesulfobacteria</taxon>
        <taxon>Thermodesulfobacteriales</taxon>
        <taxon>Thermodesulfobacteriaceae</taxon>
        <taxon>Thermodesulfobacterium</taxon>
    </lineage>
</organism>
<dbReference type="Pfam" id="PF00398">
    <property type="entry name" value="RrnaAD"/>
    <property type="match status" value="1"/>
</dbReference>
<feature type="binding site" evidence="7">
    <location>
        <position position="11"/>
    </location>
    <ligand>
        <name>S-adenosyl-L-methionine</name>
        <dbReference type="ChEBI" id="CHEBI:59789"/>
    </ligand>
</feature>
<dbReference type="InterPro" id="IPR023165">
    <property type="entry name" value="rRNA_Ade_diMease-like_C"/>
</dbReference>
<name>A0AAE3TEL0_9BACT</name>
<accession>A0AAE3TEL0</accession>
<keyword evidence="2" id="KW-0698">rRNA processing</keyword>
<comment type="caution">
    <text evidence="9">The sequence shown here is derived from an EMBL/GenBank/DDBJ whole genome shotgun (WGS) entry which is preliminary data.</text>
</comment>
<dbReference type="InterPro" id="IPR001737">
    <property type="entry name" value="KsgA/Erm"/>
</dbReference>
<evidence type="ECO:0000256" key="5">
    <source>
        <dbReference type="ARBA" id="ARBA00022691"/>
    </source>
</evidence>
<dbReference type="InterPro" id="IPR011530">
    <property type="entry name" value="rRNA_adenine_dimethylase"/>
</dbReference>
<evidence type="ECO:0000256" key="1">
    <source>
        <dbReference type="ARBA" id="ARBA00022490"/>
    </source>
</evidence>
<dbReference type="AlphaFoldDB" id="A0AAE3TEL0"/>
<dbReference type="InterPro" id="IPR020598">
    <property type="entry name" value="rRNA_Ade_methylase_Trfase_N"/>
</dbReference>
<evidence type="ECO:0000256" key="2">
    <source>
        <dbReference type="ARBA" id="ARBA00022552"/>
    </source>
</evidence>
<dbReference type="Proteomes" id="UP001144110">
    <property type="component" value="Unassembled WGS sequence"/>
</dbReference>
<keyword evidence="5 7" id="KW-0949">S-adenosyl-L-methionine</keyword>
<feature type="binding site" evidence="7">
    <location>
        <position position="9"/>
    </location>
    <ligand>
        <name>S-adenosyl-L-methionine</name>
        <dbReference type="ChEBI" id="CHEBI:59789"/>
    </ligand>
</feature>
<keyword evidence="1" id="KW-0963">Cytoplasm</keyword>
<comment type="similarity">
    <text evidence="7">Belongs to the class I-like SAM-binding methyltransferase superfamily. rRNA adenine N(6)-methyltransferase family.</text>
</comment>
<dbReference type="SMART" id="SM00650">
    <property type="entry name" value="rADc"/>
    <property type="match status" value="1"/>
</dbReference>
<dbReference type="CDD" id="cd02440">
    <property type="entry name" value="AdoMet_MTases"/>
    <property type="match status" value="1"/>
</dbReference>
<dbReference type="PANTHER" id="PTHR11727">
    <property type="entry name" value="DIMETHYLADENOSINE TRANSFERASE"/>
    <property type="match status" value="1"/>
</dbReference>
<dbReference type="NCBIfam" id="TIGR00755">
    <property type="entry name" value="ksgA"/>
    <property type="match status" value="1"/>
</dbReference>
<evidence type="ECO:0000259" key="8">
    <source>
        <dbReference type="SMART" id="SM00650"/>
    </source>
</evidence>
<feature type="binding site" evidence="7">
    <location>
        <position position="36"/>
    </location>
    <ligand>
        <name>S-adenosyl-L-methionine</name>
        <dbReference type="ChEBI" id="CHEBI:59789"/>
    </ligand>
</feature>
<dbReference type="GO" id="GO:0005829">
    <property type="term" value="C:cytosol"/>
    <property type="evidence" value="ECO:0007669"/>
    <property type="project" value="TreeGrafter"/>
</dbReference>
<sequence>MLKRRFAQHLLIGAGILQKLVDLAEIKPKETVVEIGPGTGNLTKKLLNTPLKRLFLIEIDPEMIEHLKNIIKDERVVFINADATNFDFSSLGERNLKLIGNLPYNVASLIIENTVKHKEYIPYSFYMVQKEVAERIINGKSWLSIFVKTFYEVKYLMSIPARFFVPPPKVVSAFIRLERKDIKYIFDLKDYKNFLTNLFSQKRKMLKHKISQTCLKNVGISGEKRVEELELKDFIFLYFAFQKSEKGLKFD</sequence>
<dbReference type="GO" id="GO:0000179">
    <property type="term" value="F:rRNA (adenine-N6,N6-)-dimethyltransferase activity"/>
    <property type="evidence" value="ECO:0007669"/>
    <property type="project" value="UniProtKB-UniRule"/>
</dbReference>
<dbReference type="PROSITE" id="PS51689">
    <property type="entry name" value="SAM_RNA_A_N6_MT"/>
    <property type="match status" value="1"/>
</dbReference>
<dbReference type="Gene3D" id="1.10.8.100">
    <property type="entry name" value="Ribosomal RNA adenine dimethylase-like, domain 2"/>
    <property type="match status" value="1"/>
</dbReference>
<evidence type="ECO:0000256" key="3">
    <source>
        <dbReference type="ARBA" id="ARBA00022603"/>
    </source>
</evidence>
<protein>
    <submittedName>
        <fullName evidence="9">16S rRNA A1518 and A1519 N6-dimethyltransferase RsmA/KsgA/DIM1</fullName>
    </submittedName>
</protein>
<proteinExistence type="inferred from homology"/>
<dbReference type="PROSITE" id="PS01131">
    <property type="entry name" value="RRNA_A_DIMETH"/>
    <property type="match status" value="1"/>
</dbReference>
<evidence type="ECO:0000256" key="6">
    <source>
        <dbReference type="ARBA" id="ARBA00022884"/>
    </source>
</evidence>
<reference evidence="9" key="1">
    <citation type="submission" date="2022-11" db="EMBL/GenBank/DDBJ databases">
        <title>Candidatus Alkanophaga archaea from heated hydrothermal vent sediment oxidize petroleum alkanes.</title>
        <authorList>
            <person name="Zehnle H."/>
            <person name="Laso-Perez R."/>
            <person name="Lipp J."/>
            <person name="Teske A."/>
            <person name="Wegener G."/>
        </authorList>
    </citation>
    <scope>NUCLEOTIDE SEQUENCE</scope>
    <source>
        <strain evidence="9">MCA70</strain>
    </source>
</reference>
<feature type="binding site" evidence="7">
    <location>
        <position position="82"/>
    </location>
    <ligand>
        <name>S-adenosyl-L-methionine</name>
        <dbReference type="ChEBI" id="CHEBI:59789"/>
    </ligand>
</feature>
<dbReference type="EMBL" id="JAPHEG010000001">
    <property type="protein sequence ID" value="MDF2953127.1"/>
    <property type="molecule type" value="Genomic_DNA"/>
</dbReference>
<feature type="binding site" evidence="7">
    <location>
        <position position="58"/>
    </location>
    <ligand>
        <name>S-adenosyl-L-methionine</name>
        <dbReference type="ChEBI" id="CHEBI:59789"/>
    </ligand>
</feature>
<dbReference type="SUPFAM" id="SSF53335">
    <property type="entry name" value="S-adenosyl-L-methionine-dependent methyltransferases"/>
    <property type="match status" value="1"/>
</dbReference>
<evidence type="ECO:0000313" key="10">
    <source>
        <dbReference type="Proteomes" id="UP001144110"/>
    </source>
</evidence>
<keyword evidence="4 7" id="KW-0808">Transferase</keyword>
<evidence type="ECO:0000256" key="7">
    <source>
        <dbReference type="PROSITE-ProRule" id="PRU01026"/>
    </source>
</evidence>
<gene>
    <name evidence="9" type="ORF">OD816_000372</name>
</gene>
<feature type="binding site" evidence="7">
    <location>
        <position position="101"/>
    </location>
    <ligand>
        <name>S-adenosyl-L-methionine</name>
        <dbReference type="ChEBI" id="CHEBI:59789"/>
    </ligand>
</feature>
<dbReference type="GO" id="GO:0003723">
    <property type="term" value="F:RNA binding"/>
    <property type="evidence" value="ECO:0007669"/>
    <property type="project" value="UniProtKB-UniRule"/>
</dbReference>
<dbReference type="InterPro" id="IPR029063">
    <property type="entry name" value="SAM-dependent_MTases_sf"/>
</dbReference>
<feature type="domain" description="Ribosomal RNA adenine methylase transferase N-terminal" evidence="8">
    <location>
        <begin position="16"/>
        <end position="181"/>
    </location>
</feature>
<keyword evidence="3 7" id="KW-0489">Methyltransferase</keyword>